<reference evidence="3 4" key="1">
    <citation type="submission" date="2015-11" db="EMBL/GenBank/DDBJ databases">
        <title>Genomic analysis of 38 Legionella species identifies large and diverse effector repertoires.</title>
        <authorList>
            <person name="Burstein D."/>
            <person name="Amaro F."/>
            <person name="Zusman T."/>
            <person name="Lifshitz Z."/>
            <person name="Cohen O."/>
            <person name="Gilbert J.A."/>
            <person name="Pupko T."/>
            <person name="Shuman H.A."/>
            <person name="Segal G."/>
        </authorList>
    </citation>
    <scope>NUCLEOTIDE SEQUENCE [LARGE SCALE GENOMIC DNA]</scope>
    <source>
        <strain evidence="3 4">ATCC 49508</strain>
    </source>
</reference>
<dbReference type="STRING" id="45076.Lwor_1019"/>
<dbReference type="PATRIC" id="fig|45076.6.peg.1110"/>
<evidence type="ECO:0000313" key="3">
    <source>
        <dbReference type="EMBL" id="KTD80348.1"/>
    </source>
</evidence>
<keyword evidence="4" id="KW-1185">Reference proteome</keyword>
<keyword evidence="1" id="KW-1133">Transmembrane helix</keyword>
<dbReference type="OrthoDB" id="5654337at2"/>
<sequence length="90" mass="10311">MDVSQFDVKKLDYLGLVAGFCKEIGLNAFINQRMPKTSHKSHISNGALLIAMMLNGLGFVGRTFHMYPEYFADKPVDLWSYCQLIQFIYI</sequence>
<dbReference type="Proteomes" id="UP000054662">
    <property type="component" value="Unassembled WGS sequence"/>
</dbReference>
<evidence type="ECO:0000256" key="1">
    <source>
        <dbReference type="SAM" id="Phobius"/>
    </source>
</evidence>
<gene>
    <name evidence="3" type="ORF">Lwor_1019</name>
</gene>
<evidence type="ECO:0000313" key="4">
    <source>
        <dbReference type="Proteomes" id="UP000054662"/>
    </source>
</evidence>
<protein>
    <recommendedName>
        <fullName evidence="2">DUF4277 domain-containing protein</fullName>
    </recommendedName>
</protein>
<name>A0A0W1AG92_9GAMM</name>
<keyword evidence="1" id="KW-0472">Membrane</keyword>
<feature type="domain" description="DUF4277" evidence="2">
    <location>
        <begin position="7"/>
        <end position="77"/>
    </location>
</feature>
<dbReference type="InterPro" id="IPR025457">
    <property type="entry name" value="DUF4277"/>
</dbReference>
<accession>A0A0W1AG92</accession>
<organism evidence="3 4">
    <name type="scientific">Legionella worsleiensis</name>
    <dbReference type="NCBI Taxonomy" id="45076"/>
    <lineage>
        <taxon>Bacteria</taxon>
        <taxon>Pseudomonadati</taxon>
        <taxon>Pseudomonadota</taxon>
        <taxon>Gammaproteobacteria</taxon>
        <taxon>Legionellales</taxon>
        <taxon>Legionellaceae</taxon>
        <taxon>Legionella</taxon>
    </lineage>
</organism>
<dbReference type="EMBL" id="LNZC01000010">
    <property type="protein sequence ID" value="KTD80348.1"/>
    <property type="molecule type" value="Genomic_DNA"/>
</dbReference>
<comment type="caution">
    <text evidence="3">The sequence shown here is derived from an EMBL/GenBank/DDBJ whole genome shotgun (WGS) entry which is preliminary data.</text>
</comment>
<dbReference type="RefSeq" id="WP_058492844.1">
    <property type="nucleotide sequence ID" value="NZ_CBCRUR010000007.1"/>
</dbReference>
<feature type="transmembrane region" description="Helical" evidence="1">
    <location>
        <begin position="42"/>
        <end position="61"/>
    </location>
</feature>
<keyword evidence="1" id="KW-0812">Transmembrane</keyword>
<dbReference type="Pfam" id="PF14104">
    <property type="entry name" value="DUF4277"/>
    <property type="match status" value="1"/>
</dbReference>
<evidence type="ECO:0000259" key="2">
    <source>
        <dbReference type="Pfam" id="PF14104"/>
    </source>
</evidence>
<proteinExistence type="predicted"/>
<dbReference type="AlphaFoldDB" id="A0A0W1AG92"/>